<reference evidence="2" key="1">
    <citation type="journal article" date="2022" name="Mol. Ecol. Resour.">
        <title>The genomes of chicory, endive, great burdock and yacon provide insights into Asteraceae palaeo-polyploidization history and plant inulin production.</title>
        <authorList>
            <person name="Fan W."/>
            <person name="Wang S."/>
            <person name="Wang H."/>
            <person name="Wang A."/>
            <person name="Jiang F."/>
            <person name="Liu H."/>
            <person name="Zhao H."/>
            <person name="Xu D."/>
            <person name="Zhang Y."/>
        </authorList>
    </citation>
    <scope>NUCLEOTIDE SEQUENCE [LARGE SCALE GENOMIC DNA]</scope>
    <source>
        <strain evidence="2">cv. Yunnan</strain>
    </source>
</reference>
<evidence type="ECO:0000313" key="1">
    <source>
        <dbReference type="EMBL" id="KAI3744968.1"/>
    </source>
</evidence>
<protein>
    <submittedName>
        <fullName evidence="1">Uncharacterized protein</fullName>
    </submittedName>
</protein>
<organism evidence="1 2">
    <name type="scientific">Smallanthus sonchifolius</name>
    <dbReference type="NCBI Taxonomy" id="185202"/>
    <lineage>
        <taxon>Eukaryota</taxon>
        <taxon>Viridiplantae</taxon>
        <taxon>Streptophyta</taxon>
        <taxon>Embryophyta</taxon>
        <taxon>Tracheophyta</taxon>
        <taxon>Spermatophyta</taxon>
        <taxon>Magnoliopsida</taxon>
        <taxon>eudicotyledons</taxon>
        <taxon>Gunneridae</taxon>
        <taxon>Pentapetalae</taxon>
        <taxon>asterids</taxon>
        <taxon>campanulids</taxon>
        <taxon>Asterales</taxon>
        <taxon>Asteraceae</taxon>
        <taxon>Asteroideae</taxon>
        <taxon>Heliantheae alliance</taxon>
        <taxon>Millerieae</taxon>
        <taxon>Smallanthus</taxon>
    </lineage>
</organism>
<reference evidence="1 2" key="2">
    <citation type="journal article" date="2022" name="Mol. Ecol. Resour.">
        <title>The genomes of chicory, endive, great burdock and yacon provide insights into Asteraceae paleo-polyploidization history and plant inulin production.</title>
        <authorList>
            <person name="Fan W."/>
            <person name="Wang S."/>
            <person name="Wang H."/>
            <person name="Wang A."/>
            <person name="Jiang F."/>
            <person name="Liu H."/>
            <person name="Zhao H."/>
            <person name="Xu D."/>
            <person name="Zhang Y."/>
        </authorList>
    </citation>
    <scope>NUCLEOTIDE SEQUENCE [LARGE SCALE GENOMIC DNA]</scope>
    <source>
        <strain evidence="2">cv. Yunnan</strain>
        <tissue evidence="1">Leaves</tissue>
    </source>
</reference>
<comment type="caution">
    <text evidence="1">The sequence shown here is derived from an EMBL/GenBank/DDBJ whole genome shotgun (WGS) entry which is preliminary data.</text>
</comment>
<dbReference type="Proteomes" id="UP001056120">
    <property type="component" value="Linkage Group LG19"/>
</dbReference>
<proteinExistence type="predicted"/>
<sequence>MFSYALQGQLTLFYQSWLLWFYVCLLLTGHVHIDTYLENLKGCLCSLEVENDKLSDEIWSLMKDYLEGSIQLQSNIEGLSSSLEFIQTEGLGTKRAEHQPEYGGAHDGCMFKILELNSHIEKKKGMLKSLEDLDYKFKR</sequence>
<gene>
    <name evidence="1" type="ORF">L1987_58067</name>
</gene>
<keyword evidence="2" id="KW-1185">Reference proteome</keyword>
<evidence type="ECO:0000313" key="2">
    <source>
        <dbReference type="Proteomes" id="UP001056120"/>
    </source>
</evidence>
<name>A0ACB9DE84_9ASTR</name>
<accession>A0ACB9DE84</accession>
<dbReference type="EMBL" id="CM042036">
    <property type="protein sequence ID" value="KAI3744968.1"/>
    <property type="molecule type" value="Genomic_DNA"/>
</dbReference>